<evidence type="ECO:0000313" key="16">
    <source>
        <dbReference type="Proteomes" id="UP000626026"/>
    </source>
</evidence>
<gene>
    <name evidence="15" type="primary">cobU</name>
    <name evidence="15" type="ORF">IBL26_23630</name>
</gene>
<evidence type="ECO:0000256" key="3">
    <source>
        <dbReference type="ARBA" id="ARBA00001522"/>
    </source>
</evidence>
<dbReference type="Proteomes" id="UP000626026">
    <property type="component" value="Unassembled WGS sequence"/>
</dbReference>
<reference evidence="15 16" key="1">
    <citation type="journal article" date="2013" name="Int. J. Syst. Evol. Microbiol.">
        <title>Roseomonas aerophila sp. nov., isolated from air.</title>
        <authorList>
            <person name="Kim S.J."/>
            <person name="Weon H.Y."/>
            <person name="Ahn J.H."/>
            <person name="Hong S.B."/>
            <person name="Seok S.J."/>
            <person name="Whang K.S."/>
            <person name="Kwon S.W."/>
        </authorList>
    </citation>
    <scope>NUCLEOTIDE SEQUENCE [LARGE SCALE GENOMIC DNA]</scope>
    <source>
        <strain evidence="15 16">NBRC 108923</strain>
    </source>
</reference>
<name>A0ABR7RT82_9PROT</name>
<evidence type="ECO:0000256" key="14">
    <source>
        <dbReference type="PIRNR" id="PIRNR006135"/>
    </source>
</evidence>
<evidence type="ECO:0000256" key="5">
    <source>
        <dbReference type="ARBA" id="ARBA00004692"/>
    </source>
</evidence>
<evidence type="ECO:0000256" key="9">
    <source>
        <dbReference type="ARBA" id="ARBA00022679"/>
    </source>
</evidence>
<comment type="catalytic activity">
    <reaction evidence="3">
        <text>adenosylcob(III)inamide + GTP = adenosylcob(III)inamide phosphate + GDP + H(+)</text>
        <dbReference type="Rhea" id="RHEA:15765"/>
        <dbReference type="ChEBI" id="CHEBI:2480"/>
        <dbReference type="ChEBI" id="CHEBI:15378"/>
        <dbReference type="ChEBI" id="CHEBI:37565"/>
        <dbReference type="ChEBI" id="CHEBI:58189"/>
        <dbReference type="ChEBI" id="CHEBI:58502"/>
        <dbReference type="EC" id="2.7.1.156"/>
    </reaction>
</comment>
<comment type="function">
    <text evidence="4 14">Catalyzes ATP-dependent phosphorylation of adenosylcobinamide and addition of GMP to adenosylcobinamide phosphate.</text>
</comment>
<dbReference type="PANTHER" id="PTHR34848">
    <property type="match status" value="1"/>
</dbReference>
<evidence type="ECO:0000256" key="2">
    <source>
        <dbReference type="ARBA" id="ARBA00000711"/>
    </source>
</evidence>
<dbReference type="GO" id="GO:0043752">
    <property type="term" value="F:adenosylcobinamide kinase activity"/>
    <property type="evidence" value="ECO:0007669"/>
    <property type="project" value="UniProtKB-EC"/>
</dbReference>
<dbReference type="Pfam" id="PF02283">
    <property type="entry name" value="CobU"/>
    <property type="match status" value="1"/>
</dbReference>
<dbReference type="InterPro" id="IPR003203">
    <property type="entry name" value="CobU/CobP"/>
</dbReference>
<dbReference type="PANTHER" id="PTHR34848:SF1">
    <property type="entry name" value="BIFUNCTIONAL ADENOSYLCOBALAMIN BIOSYNTHESIS PROTEIN COBU"/>
    <property type="match status" value="1"/>
</dbReference>
<protein>
    <recommendedName>
        <fullName evidence="14">Bifunctional adenosylcobalamin biosynthesis protein</fullName>
        <ecNumber evidence="14">2.7.1.156</ecNumber>
        <ecNumber evidence="14">2.7.7.62</ecNumber>
    </recommendedName>
</protein>
<dbReference type="SUPFAM" id="SSF52540">
    <property type="entry name" value="P-loop containing nucleoside triphosphate hydrolases"/>
    <property type="match status" value="1"/>
</dbReference>
<keyword evidence="13 14" id="KW-0342">GTP-binding</keyword>
<comment type="catalytic activity">
    <reaction evidence="1 14">
        <text>adenosylcob(III)inamide + ATP = adenosylcob(III)inamide phosphate + ADP + H(+)</text>
        <dbReference type="Rhea" id="RHEA:15769"/>
        <dbReference type="ChEBI" id="CHEBI:2480"/>
        <dbReference type="ChEBI" id="CHEBI:15378"/>
        <dbReference type="ChEBI" id="CHEBI:30616"/>
        <dbReference type="ChEBI" id="CHEBI:58502"/>
        <dbReference type="ChEBI" id="CHEBI:456216"/>
        <dbReference type="EC" id="2.7.1.156"/>
    </reaction>
</comment>
<comment type="catalytic activity">
    <reaction evidence="2 14">
        <text>adenosylcob(III)inamide phosphate + GTP + H(+) = adenosylcob(III)inamide-GDP + diphosphate</text>
        <dbReference type="Rhea" id="RHEA:22712"/>
        <dbReference type="ChEBI" id="CHEBI:15378"/>
        <dbReference type="ChEBI" id="CHEBI:33019"/>
        <dbReference type="ChEBI" id="CHEBI:37565"/>
        <dbReference type="ChEBI" id="CHEBI:58502"/>
        <dbReference type="ChEBI" id="CHEBI:60487"/>
        <dbReference type="EC" id="2.7.7.62"/>
    </reaction>
</comment>
<dbReference type="EMBL" id="JACTVA010000076">
    <property type="protein sequence ID" value="MBC9209849.1"/>
    <property type="molecule type" value="Genomic_DNA"/>
</dbReference>
<comment type="pathway">
    <text evidence="5 14">Cofactor biosynthesis; adenosylcobalamin biosynthesis; adenosylcobalamin from cob(II)yrinate a,c-diamide: step 6/7.</text>
</comment>
<comment type="similarity">
    <text evidence="7 14">Belongs to the CobU/CobP family.</text>
</comment>
<sequence length="170" mass="18105">MNLTLVLGGARSGKSRHAEALLARHPAPWAYLATAEAWDDEMRARIAEHRTRRDAGWHTIDAPLDLPAALAAAGHRPALVDCLTLWLTNLMLGAHDVEAATLALEAALTAREAPTVLVANEVGLGIVPENALARAFRDKAGLLNQRMARLAGRVHFIAAGLPLALKGDVP</sequence>
<dbReference type="Gene3D" id="3.40.50.300">
    <property type="entry name" value="P-loop containing nucleotide triphosphate hydrolases"/>
    <property type="match status" value="1"/>
</dbReference>
<evidence type="ECO:0000313" key="15">
    <source>
        <dbReference type="EMBL" id="MBC9209849.1"/>
    </source>
</evidence>
<dbReference type="RefSeq" id="WP_187786973.1">
    <property type="nucleotide sequence ID" value="NZ_JACTVA010000076.1"/>
</dbReference>
<dbReference type="EC" id="2.7.1.156" evidence="14"/>
<keyword evidence="9 14" id="KW-0808">Transferase</keyword>
<dbReference type="PIRSF" id="PIRSF006135">
    <property type="entry name" value="CobU"/>
    <property type="match status" value="1"/>
</dbReference>
<evidence type="ECO:0000256" key="7">
    <source>
        <dbReference type="ARBA" id="ARBA00007490"/>
    </source>
</evidence>
<accession>A0ABR7RT82</accession>
<evidence type="ECO:0000256" key="13">
    <source>
        <dbReference type="ARBA" id="ARBA00023134"/>
    </source>
</evidence>
<dbReference type="GO" id="GO:0008820">
    <property type="term" value="F:cobinamide phosphate guanylyltransferase activity"/>
    <property type="evidence" value="ECO:0007669"/>
    <property type="project" value="UniProtKB-EC"/>
</dbReference>
<comment type="caution">
    <text evidence="15">The sequence shown here is derived from an EMBL/GenBank/DDBJ whole genome shotgun (WGS) entry which is preliminary data.</text>
</comment>
<keyword evidence="8 14" id="KW-0169">Cobalamin biosynthesis</keyword>
<organism evidence="15 16">
    <name type="scientific">Teichococcus aerophilus</name>
    <dbReference type="NCBI Taxonomy" id="1224513"/>
    <lineage>
        <taxon>Bacteria</taxon>
        <taxon>Pseudomonadati</taxon>
        <taxon>Pseudomonadota</taxon>
        <taxon>Alphaproteobacteria</taxon>
        <taxon>Acetobacterales</taxon>
        <taxon>Roseomonadaceae</taxon>
        <taxon>Roseomonas</taxon>
    </lineage>
</organism>
<evidence type="ECO:0000256" key="4">
    <source>
        <dbReference type="ARBA" id="ARBA00003889"/>
    </source>
</evidence>
<keyword evidence="11 14" id="KW-0418">Kinase</keyword>
<evidence type="ECO:0000256" key="6">
    <source>
        <dbReference type="ARBA" id="ARBA00005159"/>
    </source>
</evidence>
<keyword evidence="16" id="KW-1185">Reference proteome</keyword>
<evidence type="ECO:0000256" key="11">
    <source>
        <dbReference type="ARBA" id="ARBA00022777"/>
    </source>
</evidence>
<keyword evidence="10 14" id="KW-0547">Nucleotide-binding</keyword>
<dbReference type="CDD" id="cd00544">
    <property type="entry name" value="CobU"/>
    <property type="match status" value="1"/>
</dbReference>
<evidence type="ECO:0000256" key="10">
    <source>
        <dbReference type="ARBA" id="ARBA00022741"/>
    </source>
</evidence>
<dbReference type="InterPro" id="IPR027417">
    <property type="entry name" value="P-loop_NTPase"/>
</dbReference>
<evidence type="ECO:0000256" key="12">
    <source>
        <dbReference type="ARBA" id="ARBA00022840"/>
    </source>
</evidence>
<keyword evidence="12 14" id="KW-0067">ATP-binding</keyword>
<evidence type="ECO:0000256" key="8">
    <source>
        <dbReference type="ARBA" id="ARBA00022573"/>
    </source>
</evidence>
<dbReference type="EC" id="2.7.7.62" evidence="14"/>
<evidence type="ECO:0000256" key="1">
    <source>
        <dbReference type="ARBA" id="ARBA00000312"/>
    </source>
</evidence>
<keyword evidence="15" id="KW-0548">Nucleotidyltransferase</keyword>
<dbReference type="NCBIfam" id="NF004469">
    <property type="entry name" value="PRK05800.1"/>
    <property type="match status" value="1"/>
</dbReference>
<proteinExistence type="inferred from homology"/>
<comment type="pathway">
    <text evidence="6 14">Cofactor biosynthesis; adenosylcobalamin biosynthesis; adenosylcobalamin from cob(II)yrinate a,c-diamide: step 5/7.</text>
</comment>